<dbReference type="InterPro" id="IPR009061">
    <property type="entry name" value="DNA-bd_dom_put_sf"/>
</dbReference>
<dbReference type="SUPFAM" id="SSF46955">
    <property type="entry name" value="Putative DNA-binding domain"/>
    <property type="match status" value="1"/>
</dbReference>
<dbReference type="RefSeq" id="WP_149897793.1">
    <property type="nucleotide sequence ID" value="NZ_QRFF01000001.1"/>
</dbReference>
<dbReference type="Pfam" id="PF12728">
    <property type="entry name" value="HTH_17"/>
    <property type="match status" value="1"/>
</dbReference>
<dbReference type="AlphaFoldDB" id="A0AA88JSE5"/>
<dbReference type="GO" id="GO:0003677">
    <property type="term" value="F:DNA binding"/>
    <property type="evidence" value="ECO:0007669"/>
    <property type="project" value="UniProtKB-KW"/>
</dbReference>
<protein>
    <submittedName>
        <fullName evidence="2">DNA-binding protein</fullName>
    </submittedName>
</protein>
<dbReference type="Proteomes" id="UP000473658">
    <property type="component" value="Unassembled WGS sequence"/>
</dbReference>
<keyword evidence="2" id="KW-0238">DNA-binding</keyword>
<name>A0AA88JSE5_RHIRH</name>
<organism evidence="2 3">
    <name type="scientific">Rhizobium rhizogenes</name>
    <name type="common">Agrobacterium rhizogenes</name>
    <dbReference type="NCBI Taxonomy" id="359"/>
    <lineage>
        <taxon>Bacteria</taxon>
        <taxon>Pseudomonadati</taxon>
        <taxon>Pseudomonadota</taxon>
        <taxon>Alphaproteobacteria</taxon>
        <taxon>Hyphomicrobiales</taxon>
        <taxon>Rhizobiaceae</taxon>
        <taxon>Rhizobium/Agrobacterium group</taxon>
        <taxon>Rhizobium</taxon>
    </lineage>
</organism>
<evidence type="ECO:0000313" key="2">
    <source>
        <dbReference type="EMBL" id="KAA3504337.1"/>
    </source>
</evidence>
<feature type="domain" description="Helix-turn-helix" evidence="1">
    <location>
        <begin position="48"/>
        <end position="101"/>
    </location>
</feature>
<dbReference type="InterPro" id="IPR041657">
    <property type="entry name" value="HTH_17"/>
</dbReference>
<proteinExistence type="predicted"/>
<dbReference type="Gene3D" id="1.10.1660.10">
    <property type="match status" value="1"/>
</dbReference>
<comment type="caution">
    <text evidence="2">The sequence shown here is derived from an EMBL/GenBank/DDBJ whole genome shotgun (WGS) entry which is preliminary data.</text>
</comment>
<evidence type="ECO:0000313" key="3">
    <source>
        <dbReference type="Proteomes" id="UP000473658"/>
    </source>
</evidence>
<gene>
    <name evidence="2" type="ORF">DXM27_03610</name>
</gene>
<evidence type="ECO:0000259" key="1">
    <source>
        <dbReference type="Pfam" id="PF12728"/>
    </source>
</evidence>
<reference evidence="2 3" key="1">
    <citation type="submission" date="2018-08" db="EMBL/GenBank/DDBJ databases">
        <title>Crown Gall in kiwifruit.</title>
        <authorList>
            <person name="Visnovsky S.B."/>
            <person name="Pitman A.R."/>
        </authorList>
    </citation>
    <scope>NUCLEOTIDE SEQUENCE [LARGE SCALE GENOMIC DNA]</scope>
    <source>
        <strain evidence="2 3">SBV_302_78_2</strain>
    </source>
</reference>
<dbReference type="NCBIfam" id="TIGR01764">
    <property type="entry name" value="excise"/>
    <property type="match status" value="1"/>
</dbReference>
<sequence>MDLSVKQRAALQYAKTTIPLDDDKGWQREDVQLAFLAGMVAQAIRRPLTTKEVAEIFNTSVSTVRDLVRHGELAYIHIGRGTERTHMVFSPDEIESFIKRNTARDFVSLGPKAASVTGRKNSHQTATKLTAAGEGFLAQRLRRIEAKKKPK</sequence>
<accession>A0AA88JSE5</accession>
<dbReference type="EMBL" id="QRFF01000001">
    <property type="protein sequence ID" value="KAA3504337.1"/>
    <property type="molecule type" value="Genomic_DNA"/>
</dbReference>
<dbReference type="InterPro" id="IPR010093">
    <property type="entry name" value="SinI_DNA-bd"/>
</dbReference>